<name>A0A2X0MX46_9BASI</name>
<proteinExistence type="predicted"/>
<evidence type="ECO:0000256" key="1">
    <source>
        <dbReference type="SAM" id="SignalP"/>
    </source>
</evidence>
<organism evidence="2 3">
    <name type="scientific">Microbotryum silenes-dioicae</name>
    <dbReference type="NCBI Taxonomy" id="796604"/>
    <lineage>
        <taxon>Eukaryota</taxon>
        <taxon>Fungi</taxon>
        <taxon>Dikarya</taxon>
        <taxon>Basidiomycota</taxon>
        <taxon>Pucciniomycotina</taxon>
        <taxon>Microbotryomycetes</taxon>
        <taxon>Microbotryales</taxon>
        <taxon>Microbotryaceae</taxon>
        <taxon>Microbotryum</taxon>
    </lineage>
</organism>
<feature type="signal peptide" evidence="1">
    <location>
        <begin position="1"/>
        <end position="18"/>
    </location>
</feature>
<accession>A0A2X0MX46</accession>
<reference evidence="2 3" key="1">
    <citation type="submission" date="2016-11" db="EMBL/GenBank/DDBJ databases">
        <authorList>
            <person name="Jaros S."/>
            <person name="Januszkiewicz K."/>
            <person name="Wedrychowicz H."/>
        </authorList>
    </citation>
    <scope>NUCLEOTIDE SEQUENCE [LARGE SCALE GENOMIC DNA]</scope>
</reference>
<evidence type="ECO:0000313" key="3">
    <source>
        <dbReference type="Proteomes" id="UP000249464"/>
    </source>
</evidence>
<feature type="chain" id="PRO_5016180898" evidence="1">
    <location>
        <begin position="19"/>
        <end position="80"/>
    </location>
</feature>
<gene>
    <name evidence="2" type="primary">BQ5605_C005g03204</name>
    <name evidence="2" type="ORF">BQ5605_C005G03204</name>
</gene>
<protein>
    <submittedName>
        <fullName evidence="2">BQ5605_C005g03204 protein</fullName>
    </submittedName>
</protein>
<dbReference type="EMBL" id="FQNC01000047">
    <property type="protein sequence ID" value="SGY72752.1"/>
    <property type="molecule type" value="Genomic_DNA"/>
</dbReference>
<keyword evidence="1" id="KW-0732">Signal</keyword>
<evidence type="ECO:0000313" key="2">
    <source>
        <dbReference type="EMBL" id="SGY72752.1"/>
    </source>
</evidence>
<dbReference type="AlphaFoldDB" id="A0A2X0MX46"/>
<keyword evidence="3" id="KW-1185">Reference proteome</keyword>
<sequence>MRVCFFLQIFLCDPLLHPLHLPCLAQLPAYPPTRPIARPPPLFSFVWTVRPVQARSFARFQIQPTVFAPQIAPRLRFPSC</sequence>
<dbReference type="Proteomes" id="UP000249464">
    <property type="component" value="Unassembled WGS sequence"/>
</dbReference>